<gene>
    <name evidence="2" type="ORF">CYMTET_51452</name>
</gene>
<feature type="compositionally biased region" description="Basic and acidic residues" evidence="1">
    <location>
        <begin position="22"/>
        <end position="62"/>
    </location>
</feature>
<evidence type="ECO:0000313" key="3">
    <source>
        <dbReference type="Proteomes" id="UP001190700"/>
    </source>
</evidence>
<sequence>MAKTRGEGLLGTKTRVRGAAAQDKEAAPAQDKEEGGRYCTRQEEGRAGTRHYEAPPAQDKRRHEARRHKTRGGRRAGIVQEEGGAPAKTRGGRRAGTRQEEGAPAQDKRRAARRHKTRGGRAGTRQKRRTRRHKTRGGRRAGTR</sequence>
<feature type="region of interest" description="Disordered" evidence="1">
    <location>
        <begin position="1"/>
        <end position="144"/>
    </location>
</feature>
<name>A0AAE0BMI5_9CHLO</name>
<feature type="compositionally biased region" description="Basic and acidic residues" evidence="1">
    <location>
        <begin position="97"/>
        <end position="109"/>
    </location>
</feature>
<evidence type="ECO:0000256" key="1">
    <source>
        <dbReference type="SAM" id="MobiDB-lite"/>
    </source>
</evidence>
<reference evidence="2 3" key="1">
    <citation type="journal article" date="2015" name="Genome Biol. Evol.">
        <title>Comparative Genomics of a Bacterivorous Green Alga Reveals Evolutionary Causalities and Consequences of Phago-Mixotrophic Mode of Nutrition.</title>
        <authorList>
            <person name="Burns J.A."/>
            <person name="Paasch A."/>
            <person name="Narechania A."/>
            <person name="Kim E."/>
        </authorList>
    </citation>
    <scope>NUCLEOTIDE SEQUENCE [LARGE SCALE GENOMIC DNA]</scope>
    <source>
        <strain evidence="2 3">PLY_AMNH</strain>
    </source>
</reference>
<feature type="compositionally biased region" description="Basic residues" evidence="1">
    <location>
        <begin position="110"/>
        <end position="144"/>
    </location>
</feature>
<protein>
    <submittedName>
        <fullName evidence="2">Uncharacterized protein</fullName>
    </submittedName>
</protein>
<comment type="caution">
    <text evidence="2">The sequence shown here is derived from an EMBL/GenBank/DDBJ whole genome shotgun (WGS) entry which is preliminary data.</text>
</comment>
<dbReference type="AlphaFoldDB" id="A0AAE0BMI5"/>
<dbReference type="EMBL" id="LGRX02034179">
    <property type="protein sequence ID" value="KAK3238550.1"/>
    <property type="molecule type" value="Genomic_DNA"/>
</dbReference>
<proteinExistence type="predicted"/>
<dbReference type="Proteomes" id="UP001190700">
    <property type="component" value="Unassembled WGS sequence"/>
</dbReference>
<feature type="compositionally biased region" description="Basic residues" evidence="1">
    <location>
        <begin position="63"/>
        <end position="74"/>
    </location>
</feature>
<keyword evidence="3" id="KW-1185">Reference proteome</keyword>
<evidence type="ECO:0000313" key="2">
    <source>
        <dbReference type="EMBL" id="KAK3238550.1"/>
    </source>
</evidence>
<accession>A0AAE0BMI5</accession>
<organism evidence="2 3">
    <name type="scientific">Cymbomonas tetramitiformis</name>
    <dbReference type="NCBI Taxonomy" id="36881"/>
    <lineage>
        <taxon>Eukaryota</taxon>
        <taxon>Viridiplantae</taxon>
        <taxon>Chlorophyta</taxon>
        <taxon>Pyramimonadophyceae</taxon>
        <taxon>Pyramimonadales</taxon>
        <taxon>Pyramimonadaceae</taxon>
        <taxon>Cymbomonas</taxon>
    </lineage>
</organism>